<dbReference type="PANTHER" id="PTHR38688">
    <property type="entry name" value="PYR_REDOX_2 DOMAIN-CONTAINING PROTEIN"/>
    <property type="match status" value="1"/>
</dbReference>
<organism evidence="3">
    <name type="scientific">Mycobacterium triplex</name>
    <dbReference type="NCBI Taxonomy" id="47839"/>
    <lineage>
        <taxon>Bacteria</taxon>
        <taxon>Bacillati</taxon>
        <taxon>Actinomycetota</taxon>
        <taxon>Actinomycetes</taxon>
        <taxon>Mycobacteriales</taxon>
        <taxon>Mycobacteriaceae</taxon>
        <taxon>Mycobacterium</taxon>
        <taxon>Mycobacterium simiae complex</taxon>
    </lineage>
</organism>
<dbReference type="PANTHER" id="PTHR38688:SF1">
    <property type="entry name" value="FAD_NAD(P)-BINDING DOMAIN-CONTAINING PROTEIN"/>
    <property type="match status" value="1"/>
</dbReference>
<reference evidence="3" key="2">
    <citation type="submission" date="2014-04" db="EMBL/GenBank/DDBJ databases">
        <authorList>
            <person name="Urmite Genomes U."/>
        </authorList>
    </citation>
    <scope>NUCLEOTIDE SEQUENCE</scope>
    <source>
        <strain evidence="3">DSM 44626</strain>
    </source>
</reference>
<dbReference type="Gene3D" id="3.50.50.60">
    <property type="entry name" value="FAD/NAD(P)-binding domain"/>
    <property type="match status" value="1"/>
</dbReference>
<dbReference type="STRING" id="47839.BN973_04135"/>
<feature type="domain" description="FAD/NAD(P)-binding" evidence="2">
    <location>
        <begin position="9"/>
        <end position="189"/>
    </location>
</feature>
<name>A0A024K2P1_9MYCO</name>
<dbReference type="EMBL" id="HG964446">
    <property type="protein sequence ID" value="CDO89753.1"/>
    <property type="molecule type" value="Genomic_DNA"/>
</dbReference>
<dbReference type="InterPro" id="IPR053275">
    <property type="entry name" value="Agnestin_monoxygenase"/>
</dbReference>
<evidence type="ECO:0000313" key="3">
    <source>
        <dbReference type="EMBL" id="CDO89753.1"/>
    </source>
</evidence>
<dbReference type="GO" id="GO:0016491">
    <property type="term" value="F:oxidoreductase activity"/>
    <property type="evidence" value="ECO:0007669"/>
    <property type="project" value="InterPro"/>
</dbReference>
<dbReference type="InterPro" id="IPR036188">
    <property type="entry name" value="FAD/NAD-bd_sf"/>
</dbReference>
<keyword evidence="1" id="KW-0812">Transmembrane</keyword>
<sequence length="348" mass="38769">MWYMAAYAWAVIGAGPAGIAAVGRLLDRGIAAAKIAWIDPAFAAGDLGQKWRAVSSNTIAETFLNFLNGSAAFRFSEAPPLPLHDVDPNDTCALDLVADPLVWITAQLRERVDAFQTTATALFLGNRRWRIETDRQEVVSENVILAVGAVPKKLAYPGLDEIPVEVALDPDRLAERSLDGATVAVFGSSHSSMIVLPNLLRHPVKRVINFYQSPLKYAVYLDDWILFDDTGLKGRAAAWARENIDGVYPERLERCWVSSPEFDELLAQCDRAVYTVGFERRKLPETPQWGVLDYNRRNGILAPGLFGLGIAFPEYAEDPYGFGQYRVGLKKFMDYLDAVLPLWLLYRT</sequence>
<proteinExistence type="predicted"/>
<gene>
    <name evidence="3" type="ORF">BN973_04135</name>
</gene>
<dbReference type="InterPro" id="IPR023753">
    <property type="entry name" value="FAD/NAD-binding_dom"/>
</dbReference>
<protein>
    <submittedName>
        <fullName evidence="3">Pyridine nucleotide-disulphide oxidoreductase</fullName>
    </submittedName>
</protein>
<dbReference type="PRINTS" id="PR00368">
    <property type="entry name" value="FADPNR"/>
</dbReference>
<dbReference type="eggNOG" id="COG2072">
    <property type="taxonomic scope" value="Bacteria"/>
</dbReference>
<feature type="transmembrane region" description="Helical" evidence="1">
    <location>
        <begin position="6"/>
        <end position="26"/>
    </location>
</feature>
<keyword evidence="1" id="KW-1133">Transmembrane helix</keyword>
<dbReference type="SUPFAM" id="SSF51905">
    <property type="entry name" value="FAD/NAD(P)-binding domain"/>
    <property type="match status" value="1"/>
</dbReference>
<evidence type="ECO:0000259" key="2">
    <source>
        <dbReference type="Pfam" id="PF07992"/>
    </source>
</evidence>
<dbReference type="AlphaFoldDB" id="A0A024K2P1"/>
<dbReference type="Pfam" id="PF07992">
    <property type="entry name" value="Pyr_redox_2"/>
    <property type="match status" value="1"/>
</dbReference>
<dbReference type="Proteomes" id="UP000028880">
    <property type="component" value="Unassembled WGS sequence"/>
</dbReference>
<dbReference type="HOGENOM" id="CLU_033663_0_0_11"/>
<reference evidence="3" key="1">
    <citation type="journal article" date="2014" name="Genome Announc.">
        <title>Draft Genome Sequence of Mycobacterium triplex DSM 44626.</title>
        <authorList>
            <person name="Sassi M."/>
            <person name="Croce O."/>
            <person name="Robert C."/>
            <person name="Raoult D."/>
            <person name="Drancourt M."/>
        </authorList>
    </citation>
    <scope>NUCLEOTIDE SEQUENCE [LARGE SCALE GENOMIC DNA]</scope>
    <source>
        <strain evidence="3">DSM 44626</strain>
    </source>
</reference>
<evidence type="ECO:0000256" key="1">
    <source>
        <dbReference type="SAM" id="Phobius"/>
    </source>
</evidence>
<keyword evidence="1" id="KW-0472">Membrane</keyword>
<accession>A0A024K2P1</accession>